<dbReference type="InterPro" id="IPR022877">
    <property type="entry name" value="UPF0173"/>
</dbReference>
<dbReference type="Proteomes" id="UP000240582">
    <property type="component" value="Unassembled WGS sequence"/>
</dbReference>
<comment type="caution">
    <text evidence="4">The sequence shown here is derived from an EMBL/GenBank/DDBJ whole genome shotgun (WGS) entry which is preliminary data.</text>
</comment>
<dbReference type="PANTHER" id="PTHR43546">
    <property type="entry name" value="UPF0173 METAL-DEPENDENT HYDROLASE MJ1163-RELATED"/>
    <property type="match status" value="1"/>
</dbReference>
<dbReference type="SMART" id="SM00849">
    <property type="entry name" value="Lactamase_B"/>
    <property type="match status" value="1"/>
</dbReference>
<dbReference type="InterPro" id="IPR050114">
    <property type="entry name" value="UPF0173_UPF0282_UlaG_hydrolase"/>
</dbReference>
<comment type="similarity">
    <text evidence="2">Belongs to the UPF0173 family.</text>
</comment>
<dbReference type="HAMAP" id="MF_00457">
    <property type="entry name" value="UPF0173"/>
    <property type="match status" value="1"/>
</dbReference>
<dbReference type="PANTHER" id="PTHR43546:SF3">
    <property type="entry name" value="UPF0173 METAL-DEPENDENT HYDROLASE MJ1163"/>
    <property type="match status" value="1"/>
</dbReference>
<dbReference type="GO" id="GO:0016787">
    <property type="term" value="F:hydrolase activity"/>
    <property type="evidence" value="ECO:0007669"/>
    <property type="project" value="UniProtKB-UniRule"/>
</dbReference>
<accession>A0A2R6BZ45</accession>
<dbReference type="InterPro" id="IPR001279">
    <property type="entry name" value="Metallo-B-lactamas"/>
</dbReference>
<protein>
    <recommendedName>
        <fullName evidence="2">UPF0173 metal-dependent hydrolase B9Q12_03520</fullName>
    </recommendedName>
</protein>
<feature type="domain" description="Metallo-beta-lactamase" evidence="3">
    <location>
        <begin position="7"/>
        <end position="189"/>
    </location>
</feature>
<evidence type="ECO:0000313" key="4">
    <source>
        <dbReference type="EMBL" id="PSO03884.1"/>
    </source>
</evidence>
<sequence>MKIRYLGHACFTLEDQSKTIIIDPFLTGNPVAAEKSDSIKADLILVTHGHSDHLGDALFLSKKLGTPIFTTYELSVRLEKDGAKAVGGNHGGTYDFGFAKVKITWAVHSSSYGESLNVAGNPCGFVIKMGGKNIYHAGDTDVFYDMKLIGERNNLDVALLPIGGFYTMDSHDAIYAVEYLQPKIVIPMHYNTFPIIKADAMEFKKNVETKTKAKCIILKSGEFLEL</sequence>
<organism evidence="4 5">
    <name type="scientific">Candidatus Marsarchaeota G2 archaeon ECH_B_SAG-G06</name>
    <dbReference type="NCBI Taxonomy" id="1978166"/>
    <lineage>
        <taxon>Archaea</taxon>
        <taxon>Candidatus Marsarchaeota</taxon>
        <taxon>Candidatus Marsarchaeota group 2</taxon>
    </lineage>
</organism>
<dbReference type="SUPFAM" id="SSF56281">
    <property type="entry name" value="Metallo-hydrolase/oxidoreductase"/>
    <property type="match status" value="1"/>
</dbReference>
<dbReference type="AlphaFoldDB" id="A0A2R6BZ45"/>
<proteinExistence type="inferred from homology"/>
<evidence type="ECO:0000313" key="5">
    <source>
        <dbReference type="Proteomes" id="UP000240582"/>
    </source>
</evidence>
<evidence type="ECO:0000256" key="2">
    <source>
        <dbReference type="HAMAP-Rule" id="MF_00457"/>
    </source>
</evidence>
<dbReference type="EMBL" id="NEXN01000066">
    <property type="protein sequence ID" value="PSO03884.1"/>
    <property type="molecule type" value="Genomic_DNA"/>
</dbReference>
<dbReference type="InterPro" id="IPR036866">
    <property type="entry name" value="RibonucZ/Hydroxyglut_hydro"/>
</dbReference>
<evidence type="ECO:0000256" key="1">
    <source>
        <dbReference type="ARBA" id="ARBA00022801"/>
    </source>
</evidence>
<dbReference type="NCBIfam" id="NF001911">
    <property type="entry name" value="PRK00685.1"/>
    <property type="match status" value="1"/>
</dbReference>
<gene>
    <name evidence="4" type="ORF">B9Q12_03520</name>
</gene>
<reference evidence="4 5" key="1">
    <citation type="submission" date="2017-04" db="EMBL/GenBank/DDBJ databases">
        <title>Novel microbial lineages endemic to geothermal iron-oxide mats fill important gaps in the evolutionary history of Archaea.</title>
        <authorList>
            <person name="Jay Z.J."/>
            <person name="Beam J.P."/>
            <person name="Dlakic M."/>
            <person name="Rusch D.B."/>
            <person name="Kozubal M.A."/>
            <person name="Inskeep W.P."/>
        </authorList>
    </citation>
    <scope>NUCLEOTIDE SEQUENCE [LARGE SCALE GENOMIC DNA]</scope>
    <source>
        <strain evidence="4">ECH_B_SAG-G06</strain>
    </source>
</reference>
<evidence type="ECO:0000259" key="3">
    <source>
        <dbReference type="SMART" id="SM00849"/>
    </source>
</evidence>
<name>A0A2R6BZ45_9ARCH</name>
<dbReference type="Gene3D" id="3.60.15.10">
    <property type="entry name" value="Ribonuclease Z/Hydroxyacylglutathione hydrolase-like"/>
    <property type="match status" value="1"/>
</dbReference>
<keyword evidence="1 2" id="KW-0378">Hydrolase</keyword>
<dbReference type="Pfam" id="PF13483">
    <property type="entry name" value="Lactamase_B_3"/>
    <property type="match status" value="1"/>
</dbReference>